<evidence type="ECO:0000256" key="1">
    <source>
        <dbReference type="SAM" id="SignalP"/>
    </source>
</evidence>
<dbReference type="InterPro" id="IPR025145">
    <property type="entry name" value="DUF4087"/>
</dbReference>
<evidence type="ECO:0000313" key="3">
    <source>
        <dbReference type="Proteomes" id="UP000595460"/>
    </source>
</evidence>
<keyword evidence="3" id="KW-1185">Reference proteome</keyword>
<dbReference type="RefSeq" id="WP_201656685.1">
    <property type="nucleotide sequence ID" value="NZ_CP068047.1"/>
</dbReference>
<organism evidence="2 3">
    <name type="scientific">Devosia oryziradicis</name>
    <dbReference type="NCBI Taxonomy" id="2801335"/>
    <lineage>
        <taxon>Bacteria</taxon>
        <taxon>Pseudomonadati</taxon>
        <taxon>Pseudomonadota</taxon>
        <taxon>Alphaproteobacteria</taxon>
        <taxon>Hyphomicrobiales</taxon>
        <taxon>Devosiaceae</taxon>
        <taxon>Devosia</taxon>
    </lineage>
</organism>
<dbReference type="EMBL" id="CP068047">
    <property type="protein sequence ID" value="QQR35992.1"/>
    <property type="molecule type" value="Genomic_DNA"/>
</dbReference>
<protein>
    <submittedName>
        <fullName evidence="2">DUF4087 domain-containing protein</fullName>
    </submittedName>
</protein>
<dbReference type="Pfam" id="PF13316">
    <property type="entry name" value="DUF4087"/>
    <property type="match status" value="1"/>
</dbReference>
<feature type="chain" id="PRO_5047427321" evidence="1">
    <location>
        <begin position="21"/>
        <end position="221"/>
    </location>
</feature>
<reference evidence="2 3" key="1">
    <citation type="submission" date="2021-01" db="EMBL/GenBank/DDBJ databases">
        <title>Genome seq and assembly of Devosia sp. G19.</title>
        <authorList>
            <person name="Chhetri G."/>
        </authorList>
    </citation>
    <scope>NUCLEOTIDE SEQUENCE [LARGE SCALE GENOMIC DNA]</scope>
    <source>
        <strain evidence="2 3">G19</strain>
    </source>
</reference>
<dbReference type="Proteomes" id="UP000595460">
    <property type="component" value="Chromosome"/>
</dbReference>
<gene>
    <name evidence="2" type="ORF">JI749_16925</name>
</gene>
<proteinExistence type="predicted"/>
<keyword evidence="1" id="KW-0732">Signal</keyword>
<feature type="signal peptide" evidence="1">
    <location>
        <begin position="1"/>
        <end position="20"/>
    </location>
</feature>
<accession>A0ABX7BVM2</accession>
<name>A0ABX7BVM2_9HYPH</name>
<sequence length="221" mass="23801">MKLHVLASLAILLSTLPGYAADGDVPENIQGRWVDKGKACDASGEPMVVSATSLVYSDGRVDDVVFEAGTGGDGVIGLRSEDVSSYEYVAADDTLLFRPEGFGMGSTFPMVRCQERTSILERRCGWLANLSSGNWWLVDADAAWILREKADDNAAVTAVMDMVPAFDPDQYVSMGQYYGYGCACMTMTTDSAQDRILAITSSKREPLATCQADPSLPAIIE</sequence>
<evidence type="ECO:0000313" key="2">
    <source>
        <dbReference type="EMBL" id="QQR35992.1"/>
    </source>
</evidence>